<gene>
    <name evidence="2" type="ORF">B4102_3582</name>
</gene>
<evidence type="ECO:0000259" key="1">
    <source>
        <dbReference type="Pfam" id="PF05709"/>
    </source>
</evidence>
<dbReference type="AlphaFoldDB" id="A0A150KLV3"/>
<dbReference type="PATRIC" id="fig|46224.3.peg.261"/>
<name>A0A150KLV3_9BACI</name>
<proteinExistence type="predicted"/>
<evidence type="ECO:0000313" key="2">
    <source>
        <dbReference type="EMBL" id="KYC94361.1"/>
    </source>
</evidence>
<dbReference type="STRING" id="46224.B4102_3582"/>
<dbReference type="EMBL" id="LQYN01000101">
    <property type="protein sequence ID" value="KYC94361.1"/>
    <property type="molecule type" value="Genomic_DNA"/>
</dbReference>
<dbReference type="RefSeq" id="WP_066234746.1">
    <property type="nucleotide sequence ID" value="NZ_LQYN01000101.1"/>
</dbReference>
<protein>
    <recommendedName>
        <fullName evidence="1">Siphovirus-type tail component RIFT-related domain-containing protein</fullName>
    </recommendedName>
</protein>
<feature type="domain" description="Siphovirus-type tail component RIFT-related" evidence="1">
    <location>
        <begin position="20"/>
        <end position="127"/>
    </location>
</feature>
<reference evidence="2 3" key="1">
    <citation type="submission" date="2016-01" db="EMBL/GenBank/DDBJ databases">
        <title>Genome Sequences of Twelve Sporeforming Bacillus Species Isolated from Foods.</title>
        <authorList>
            <person name="Berendsen E.M."/>
            <person name="Wells-Bennik M.H."/>
            <person name="Krawcyk A.O."/>
            <person name="De Jong A."/>
            <person name="Holsappel S."/>
            <person name="Eijlander R.T."/>
            <person name="Kuipers O.P."/>
        </authorList>
    </citation>
    <scope>NUCLEOTIDE SEQUENCE [LARGE SCALE GENOMIC DNA]</scope>
    <source>
        <strain evidence="2 3">B4102</strain>
    </source>
</reference>
<evidence type="ECO:0000313" key="3">
    <source>
        <dbReference type="Proteomes" id="UP000075666"/>
    </source>
</evidence>
<dbReference type="NCBIfam" id="TIGR01633">
    <property type="entry name" value="phi3626_gp14_N"/>
    <property type="match status" value="1"/>
</dbReference>
<dbReference type="Gene3D" id="2.40.30.200">
    <property type="match status" value="1"/>
</dbReference>
<keyword evidence="3" id="KW-1185">Reference proteome</keyword>
<accession>A0A150KLV3</accession>
<comment type="caution">
    <text evidence="2">The sequence shown here is derived from an EMBL/GenBank/DDBJ whole genome shotgun (WGS) entry which is preliminary data.</text>
</comment>
<dbReference type="InterPro" id="IPR008841">
    <property type="entry name" value="Siphovirus-type_tail_N"/>
</dbReference>
<organism evidence="2 3">
    <name type="scientific">Heyndrickxia sporothermodurans</name>
    <dbReference type="NCBI Taxonomy" id="46224"/>
    <lineage>
        <taxon>Bacteria</taxon>
        <taxon>Bacillati</taxon>
        <taxon>Bacillota</taxon>
        <taxon>Bacilli</taxon>
        <taxon>Bacillales</taxon>
        <taxon>Bacillaceae</taxon>
        <taxon>Heyndrickxia</taxon>
    </lineage>
</organism>
<dbReference type="OrthoDB" id="3078561at2"/>
<dbReference type="Gene3D" id="2.60.120.860">
    <property type="match status" value="1"/>
</dbReference>
<sequence length="556" mass="62244">MSLLTFNFCGVDAVNDLGLIVNSIRRPVTPEITENTQDVPGMIGKIFMGNSYGQKQFQIDITILGSDSNDLVKKIDEITELVMTFGDGEYPMVFSDDSAYTYYGHFNAVSTPQMIGSSATCTLSFSCSDPKGYGEYESNDMLQNPITILPNGKADCFPIFTCLPKKDVTKIAITDEDGNYIYIGSDVDPDTGGSPINKEPLVLHDPCNTLATWTEITKSNLTFVLENGIPSGTMRSTTNAIKVGKDANGYADFGKATNDKKWHGPVRLQWLPNGYDDFRIRVRMWNRQYYARSRGKCEVYLLDANGTRFGKFMLKDNGNSEEVYAQIQLGTSTDYHNIYYGEGKIKKGKTKTKTIKVKNGTKKVKSKGKTKTVQQWKTVKLDEDTTSSTFTDFYGYLELRKVGNKYRAEIMKFDDDSNPAWDKPIVVNWTDSEGKYAKKLAGIAFYSAKMDITEDAANPVKRYTNNGMALSDVKVWNIIDGGNKSSSSPTVIAHKGDEIKLNCEDRTIYKNGAVFMKNFYIGSEFPTMQGGIQKTFAFEPGLDEADWYLEYRPTKN</sequence>
<dbReference type="Proteomes" id="UP000075666">
    <property type="component" value="Unassembled WGS sequence"/>
</dbReference>
<dbReference type="InterPro" id="IPR006520">
    <property type="entry name" value="Dit_BPSPP_N"/>
</dbReference>
<dbReference type="Pfam" id="PF05709">
    <property type="entry name" value="Sipho_tail"/>
    <property type="match status" value="1"/>
</dbReference>